<feature type="region of interest" description="Disordered" evidence="2">
    <location>
        <begin position="501"/>
        <end position="528"/>
    </location>
</feature>
<gene>
    <name evidence="3" type="ORF">RMAR00112_LOCUS22722</name>
</gene>
<feature type="compositionally biased region" description="Acidic residues" evidence="2">
    <location>
        <begin position="1"/>
        <end position="11"/>
    </location>
</feature>
<evidence type="ECO:0000256" key="2">
    <source>
        <dbReference type="SAM" id="MobiDB-lite"/>
    </source>
</evidence>
<feature type="coiled-coil region" evidence="1">
    <location>
        <begin position="276"/>
        <end position="323"/>
    </location>
</feature>
<evidence type="ECO:0000256" key="1">
    <source>
        <dbReference type="SAM" id="Coils"/>
    </source>
</evidence>
<protein>
    <submittedName>
        <fullName evidence="3">Uncharacterized protein</fullName>
    </submittedName>
</protein>
<dbReference type="AlphaFoldDB" id="A0A7S3A0K9"/>
<reference evidence="3" key="1">
    <citation type="submission" date="2021-01" db="EMBL/GenBank/DDBJ databases">
        <authorList>
            <person name="Corre E."/>
            <person name="Pelletier E."/>
            <person name="Niang G."/>
            <person name="Scheremetjew M."/>
            <person name="Finn R."/>
            <person name="Kale V."/>
            <person name="Holt S."/>
            <person name="Cochrane G."/>
            <person name="Meng A."/>
            <person name="Brown T."/>
            <person name="Cohen L."/>
        </authorList>
    </citation>
    <scope>NUCLEOTIDE SEQUENCE</scope>
    <source>
        <strain evidence="3">CCMP 769</strain>
    </source>
</reference>
<sequence>MAEYEDGEAEVADSTVVRVDEGSAPDEVPVPGADVASVPGDDVPERPEIIDGSHNEVKPVFKRAPPMPAVPENLKEYPLPPPIANDFKHFKPSEQMGPNSVMKFRSPPAVKSEEVWFQDNVPDSISISIADGKPLGEADMSVVDSAWLNANSLAVAKNDGMVDVYNVHSQKLVTQFRPYMDDDPVQYLASLEKTIDDDDFEANLLKIATVSGKTRTVRMWELDGDRAELIRSIVLPKDGTEVAMSIPLVSKFKMPLRSELVSKPKVSREGEFDSVLQAAEEDYTELESTYAVKAKEAEFDGLIAEAQAETEAMEANYAAAAAAAAAAATAAAAAAGTAVALGAGESDEAEVAELEGAEGEVLEETGEVEEAEEVAPGETAEVEQPAETAETAKDADLDAVAQGEIEEDSAAAEAAALAAGAGAGAAGVAGAAALVDDGAGDVAEAVAADPTIEQTSARAVDNQTTVPPADDGGNAGAIAGAAAGGAALGALGATAIAAATKGGDKGEEEEAAEETIEETVQEEAVPEPVEGDLAAEPVLEEVSAEPVAEEIPEVDPNIGVAEAAAIGGATAAAGAAAAAGVAASAETPEDEAAVTEDIGTDAFAKFKSAEEQDIADRQAYEDQLTQRKSVPGGAIAGGAAAAGLATGTAAAAAADEGAEDVEAEYEVIEEDQGYVYEEIEVYEPIPPGDVNLGAEASAAAGVGGAAATGAATGAAAEVAAVAEDEDDEEIEEYVEETIQEHYLEEEEDDDSIIEEETVEELEVTYEDGVVVSVEGTS</sequence>
<feature type="region of interest" description="Disordered" evidence="2">
    <location>
        <begin position="453"/>
        <end position="472"/>
    </location>
</feature>
<dbReference type="PANTHER" id="PTHR48125:SF10">
    <property type="entry name" value="OS12G0136300 PROTEIN"/>
    <property type="match status" value="1"/>
</dbReference>
<dbReference type="EMBL" id="HBHW01029326">
    <property type="protein sequence ID" value="CAE0054693.1"/>
    <property type="molecule type" value="Transcribed_RNA"/>
</dbReference>
<organism evidence="3">
    <name type="scientific">Rhodosorus marinus</name>
    <dbReference type="NCBI Taxonomy" id="101924"/>
    <lineage>
        <taxon>Eukaryota</taxon>
        <taxon>Rhodophyta</taxon>
        <taxon>Stylonematophyceae</taxon>
        <taxon>Stylonematales</taxon>
        <taxon>Stylonemataceae</taxon>
        <taxon>Rhodosorus</taxon>
    </lineage>
</organism>
<dbReference type="PANTHER" id="PTHR48125">
    <property type="entry name" value="LP07818P1"/>
    <property type="match status" value="1"/>
</dbReference>
<evidence type="ECO:0000313" key="3">
    <source>
        <dbReference type="EMBL" id="CAE0054693.1"/>
    </source>
</evidence>
<proteinExistence type="predicted"/>
<feature type="region of interest" description="Disordered" evidence="2">
    <location>
        <begin position="1"/>
        <end position="50"/>
    </location>
</feature>
<feature type="compositionally biased region" description="Acidic residues" evidence="2">
    <location>
        <begin position="506"/>
        <end position="525"/>
    </location>
</feature>
<feature type="region of interest" description="Disordered" evidence="2">
    <location>
        <begin position="357"/>
        <end position="394"/>
    </location>
</feature>
<accession>A0A7S3A0K9</accession>
<keyword evidence="1" id="KW-0175">Coiled coil</keyword>
<name>A0A7S3A0K9_9RHOD</name>
<feature type="compositionally biased region" description="Acidic residues" evidence="2">
    <location>
        <begin position="357"/>
        <end position="375"/>
    </location>
</feature>
<feature type="compositionally biased region" description="Polar residues" evidence="2">
    <location>
        <begin position="453"/>
        <end position="466"/>
    </location>
</feature>